<evidence type="ECO:0000313" key="3">
    <source>
        <dbReference type="Proteomes" id="UP000037035"/>
    </source>
</evidence>
<dbReference type="VEuPathDB" id="FungiDB:VP01_14400g1"/>
<keyword evidence="3" id="KW-1185">Reference proteome</keyword>
<protein>
    <submittedName>
        <fullName evidence="2">Uncharacterized protein</fullName>
    </submittedName>
</protein>
<dbReference type="AlphaFoldDB" id="A0A0L6VM40"/>
<sequence>NLAEFITDMHKMLTEIAMCKLGVPKNILSFSILSKLNEDLYNVVDHIIMNKVICESPPANLTKLQEIVHLEESRRAKNQCTIISKYSHEPAENASALIHESSKKGVRKKKQGPYCEPGKHNPAATSHNEDHCYQLHPHL</sequence>
<reference evidence="2 3" key="1">
    <citation type="submission" date="2015-08" db="EMBL/GenBank/DDBJ databases">
        <title>Next Generation Sequencing and Analysis of the Genome of Puccinia sorghi L Schw, the Causal Agent of Maize Common Rust.</title>
        <authorList>
            <person name="Rochi L."/>
            <person name="Burguener G."/>
            <person name="Darino M."/>
            <person name="Turjanski A."/>
            <person name="Kreff E."/>
            <person name="Dieguez M.J."/>
            <person name="Sacco F."/>
        </authorList>
    </citation>
    <scope>NUCLEOTIDE SEQUENCE [LARGE SCALE GENOMIC DNA]</scope>
    <source>
        <strain evidence="2 3">RO10H11247</strain>
    </source>
</reference>
<comment type="caution">
    <text evidence="2">The sequence shown here is derived from an EMBL/GenBank/DDBJ whole genome shotgun (WGS) entry which is preliminary data.</text>
</comment>
<name>A0A0L6VM40_9BASI</name>
<proteinExistence type="predicted"/>
<feature type="non-terminal residue" evidence="2">
    <location>
        <position position="1"/>
    </location>
</feature>
<gene>
    <name evidence="2" type="ORF">VP01_14400g1</name>
</gene>
<dbReference type="EMBL" id="LAVV01004889">
    <property type="protein sequence ID" value="KNZ61185.1"/>
    <property type="molecule type" value="Genomic_DNA"/>
</dbReference>
<organism evidence="2 3">
    <name type="scientific">Puccinia sorghi</name>
    <dbReference type="NCBI Taxonomy" id="27349"/>
    <lineage>
        <taxon>Eukaryota</taxon>
        <taxon>Fungi</taxon>
        <taxon>Dikarya</taxon>
        <taxon>Basidiomycota</taxon>
        <taxon>Pucciniomycotina</taxon>
        <taxon>Pucciniomycetes</taxon>
        <taxon>Pucciniales</taxon>
        <taxon>Pucciniaceae</taxon>
        <taxon>Puccinia</taxon>
    </lineage>
</organism>
<accession>A0A0L6VM40</accession>
<feature type="region of interest" description="Disordered" evidence="1">
    <location>
        <begin position="94"/>
        <end position="130"/>
    </location>
</feature>
<dbReference type="Proteomes" id="UP000037035">
    <property type="component" value="Unassembled WGS sequence"/>
</dbReference>
<evidence type="ECO:0000256" key="1">
    <source>
        <dbReference type="SAM" id="MobiDB-lite"/>
    </source>
</evidence>
<evidence type="ECO:0000313" key="2">
    <source>
        <dbReference type="EMBL" id="KNZ61185.1"/>
    </source>
</evidence>